<dbReference type="InterPro" id="IPR050792">
    <property type="entry name" value="ADP-ribosylglycohydrolase"/>
</dbReference>
<dbReference type="EMBL" id="CP126970">
    <property type="protein sequence ID" value="WIM70291.1"/>
    <property type="molecule type" value="Genomic_DNA"/>
</dbReference>
<dbReference type="PANTHER" id="PTHR16222">
    <property type="entry name" value="ADP-RIBOSYLGLYCOHYDROLASE"/>
    <property type="match status" value="1"/>
</dbReference>
<evidence type="ECO:0000313" key="4">
    <source>
        <dbReference type="Proteomes" id="UP001238805"/>
    </source>
</evidence>
<reference evidence="3 4" key="1">
    <citation type="submission" date="2023-05" db="EMBL/GenBank/DDBJ databases">
        <title>Corynebacterium suedekumii sp. nov. and Corynebacterium breve sp. nov. isolated from raw cow's milk.</title>
        <authorList>
            <person name="Baer M.K."/>
            <person name="Mehl L."/>
            <person name="Hellmuth R."/>
            <person name="Marke G."/>
            <person name="Lipski A."/>
        </authorList>
    </citation>
    <scope>NUCLEOTIDE SEQUENCE [LARGE SCALE GENOMIC DNA]</scope>
    <source>
        <strain evidence="3 4">LM112</strain>
    </source>
</reference>
<sequence length="454" mass="49415">MTDNNDIRNRALGAWYGQLIGDSLGSLVEFRTQESIAAEYPEGVRELADGGPFSLAAGQPTDDSELALALARSLVRNNGYDREDVVASYRRWSNSDPFDQGDATRSAFRYGTPNPGTQANGALMRVSPVAIAFHRDPARAADIARQDAMLSHPNEFCQQVNALWVRVLAEVIGTGADPLPLFREHAGELRPLVEEAERAAPPDVFEKQGWVRHAFQLTVFEAARGGGFEESLVRTVGRGGDTDTNAAIVGAFLGAVHGVDGIPRRWIDAVDSCRPKRNRPPEYHPNDATRLVDALLSIDSPLIPEWIAAELDAGRTQLQAMLDAAPFDTAAVRTVAESGDFEIVDGHVHRAVAPPFTWFPDREPALTPEGQGRWSLTVEVTPEMRVDAPVPLPRAIGAVYGLSRLGHRSLDSRLGPQAVVMTDEGVRAASISRFVGEKETVRLVFDRAGSFDVR</sequence>
<protein>
    <submittedName>
        <fullName evidence="3">ADP-ribosylglycohydrolase family protein</fullName>
        <ecNumber evidence="3">3.2.2.-</ecNumber>
    </submittedName>
</protein>
<dbReference type="EC" id="3.2.2.-" evidence="3"/>
<dbReference type="Proteomes" id="UP001238805">
    <property type="component" value="Chromosome"/>
</dbReference>
<dbReference type="SUPFAM" id="SSF101478">
    <property type="entry name" value="ADP-ribosylglycohydrolase"/>
    <property type="match status" value="1"/>
</dbReference>
<dbReference type="Gene3D" id="1.10.4080.10">
    <property type="entry name" value="ADP-ribosylation/Crystallin J1"/>
    <property type="match status" value="1"/>
</dbReference>
<evidence type="ECO:0000256" key="2">
    <source>
        <dbReference type="ARBA" id="ARBA00022801"/>
    </source>
</evidence>
<organism evidence="3 4">
    <name type="scientific">Corynebacterium suedekumii</name>
    <dbReference type="NCBI Taxonomy" id="3049801"/>
    <lineage>
        <taxon>Bacteria</taxon>
        <taxon>Bacillati</taxon>
        <taxon>Actinomycetota</taxon>
        <taxon>Actinomycetes</taxon>
        <taxon>Mycobacteriales</taxon>
        <taxon>Corynebacteriaceae</taxon>
        <taxon>Corynebacterium</taxon>
    </lineage>
</organism>
<dbReference type="RefSeq" id="WP_284874881.1">
    <property type="nucleotide sequence ID" value="NZ_CP126970.1"/>
</dbReference>
<keyword evidence="3" id="KW-0326">Glycosidase</keyword>
<keyword evidence="4" id="KW-1185">Reference proteome</keyword>
<dbReference type="PANTHER" id="PTHR16222:SF24">
    <property type="entry name" value="ADP-RIBOSYLHYDROLASE ARH3"/>
    <property type="match status" value="1"/>
</dbReference>
<dbReference type="GO" id="GO:0016798">
    <property type="term" value="F:hydrolase activity, acting on glycosyl bonds"/>
    <property type="evidence" value="ECO:0007669"/>
    <property type="project" value="UniProtKB-KW"/>
</dbReference>
<dbReference type="InterPro" id="IPR036705">
    <property type="entry name" value="Ribosyl_crysJ1_sf"/>
</dbReference>
<dbReference type="Pfam" id="PF03747">
    <property type="entry name" value="ADP_ribosyl_GH"/>
    <property type="match status" value="1"/>
</dbReference>
<dbReference type="InterPro" id="IPR005502">
    <property type="entry name" value="Ribosyl_crysJ1"/>
</dbReference>
<proteinExistence type="inferred from homology"/>
<accession>A0ABY8VKW0</accession>
<keyword evidence="2 3" id="KW-0378">Hydrolase</keyword>
<evidence type="ECO:0000256" key="1">
    <source>
        <dbReference type="ARBA" id="ARBA00010702"/>
    </source>
</evidence>
<name>A0ABY8VKW0_9CORY</name>
<comment type="similarity">
    <text evidence="1">Belongs to the ADP-ribosylglycohydrolase family.</text>
</comment>
<gene>
    <name evidence="3" type="ORF">QP029_14175</name>
</gene>
<evidence type="ECO:0000313" key="3">
    <source>
        <dbReference type="EMBL" id="WIM70291.1"/>
    </source>
</evidence>